<evidence type="ECO:0000256" key="1">
    <source>
        <dbReference type="SAM" id="Phobius"/>
    </source>
</evidence>
<reference evidence="2 3" key="1">
    <citation type="submission" date="2018-12" db="EMBL/GenBank/DDBJ databases">
        <title>Corynebacterium sanguinis sp. nov., a clinically-associated and environmental corynebacterium.</title>
        <authorList>
            <person name="Gonzales-Siles L."/>
            <person name="Jaen-Luchoro D."/>
            <person name="Cardew S."/>
            <person name="Inganas E."/>
            <person name="Ohlen M."/>
            <person name="Jensie-Markopolous S."/>
            <person name="Pinyeiro-Iglesias B."/>
            <person name="Molin K."/>
            <person name="Skovbjerg S."/>
            <person name="Svensson-Stadler L."/>
            <person name="Funke G."/>
            <person name="Moore E.R.B."/>
        </authorList>
    </citation>
    <scope>NUCLEOTIDE SEQUENCE [LARGE SCALE GENOMIC DNA]</scope>
    <source>
        <strain evidence="2 3">58734</strain>
    </source>
</reference>
<feature type="transmembrane region" description="Helical" evidence="1">
    <location>
        <begin position="72"/>
        <end position="90"/>
    </location>
</feature>
<keyword evidence="1" id="KW-0812">Transmembrane</keyword>
<dbReference type="RefSeq" id="WP_144773568.1">
    <property type="nucleotide sequence ID" value="NZ_RXIR01000024.1"/>
</dbReference>
<feature type="transmembrane region" description="Helical" evidence="1">
    <location>
        <begin position="7"/>
        <end position="28"/>
    </location>
</feature>
<dbReference type="EMBL" id="RXIR01000024">
    <property type="protein sequence ID" value="TVS26963.1"/>
    <property type="molecule type" value="Genomic_DNA"/>
</dbReference>
<feature type="transmembrane region" description="Helical" evidence="1">
    <location>
        <begin position="96"/>
        <end position="117"/>
    </location>
</feature>
<evidence type="ECO:0000313" key="3">
    <source>
        <dbReference type="Proteomes" id="UP000336646"/>
    </source>
</evidence>
<keyword evidence="1" id="KW-1133">Transmembrane helix</keyword>
<sequence>MSAQRVISDIAAPWIVNVFFFVTLGIALDAIPAGLASATLTGVLPRLLIFSLMRRGNVSHRHVTNRQERAPVFAGIVGCLIALIVILRQVETPRTIWVAVWAALGFIGVFAAVTLLFRLKISVHVGLWFTVWACLGVVLSPWWQLGLLALPVIAWSRISLGQHSPREVLGGLVAGVVVFSAAFVAL</sequence>
<keyword evidence="1" id="KW-0472">Membrane</keyword>
<feature type="transmembrane region" description="Helical" evidence="1">
    <location>
        <begin position="168"/>
        <end position="185"/>
    </location>
</feature>
<organism evidence="2 3">
    <name type="scientific">Corynebacterium sanguinis</name>
    <dbReference type="NCBI Taxonomy" id="2594913"/>
    <lineage>
        <taxon>Bacteria</taxon>
        <taxon>Bacillati</taxon>
        <taxon>Actinomycetota</taxon>
        <taxon>Actinomycetes</taxon>
        <taxon>Mycobacteriales</taxon>
        <taxon>Corynebacteriaceae</taxon>
        <taxon>Corynebacterium</taxon>
    </lineage>
</organism>
<dbReference type="Proteomes" id="UP000336646">
    <property type="component" value="Unassembled WGS sequence"/>
</dbReference>
<proteinExistence type="predicted"/>
<accession>A0A6C1TX51</accession>
<comment type="caution">
    <text evidence="2">The sequence shown here is derived from an EMBL/GenBank/DDBJ whole genome shotgun (WGS) entry which is preliminary data.</text>
</comment>
<feature type="transmembrane region" description="Helical" evidence="1">
    <location>
        <begin position="34"/>
        <end position="52"/>
    </location>
</feature>
<dbReference type="AlphaFoldDB" id="A0A6C1TX51"/>
<protein>
    <submittedName>
        <fullName evidence="2">Phosphoesterase</fullName>
    </submittedName>
</protein>
<name>A0A6C1TX51_9CORY</name>
<gene>
    <name evidence="2" type="ORF">EKI59_09700</name>
</gene>
<evidence type="ECO:0000313" key="2">
    <source>
        <dbReference type="EMBL" id="TVS26963.1"/>
    </source>
</evidence>
<feature type="transmembrane region" description="Helical" evidence="1">
    <location>
        <begin position="129"/>
        <end position="156"/>
    </location>
</feature>
<dbReference type="OrthoDB" id="4935320at2"/>